<dbReference type="GO" id="GO:0006310">
    <property type="term" value="P:DNA recombination"/>
    <property type="evidence" value="ECO:0007669"/>
    <property type="project" value="UniProtKB-KW"/>
</dbReference>
<evidence type="ECO:0000256" key="4">
    <source>
        <dbReference type="ARBA" id="ARBA00023172"/>
    </source>
</evidence>
<evidence type="ECO:0000313" key="8">
    <source>
        <dbReference type="Proteomes" id="UP000539953"/>
    </source>
</evidence>
<comment type="similarity">
    <text evidence="2">Belongs to the RmuC family.</text>
</comment>
<dbReference type="AlphaFoldDB" id="A0A7W8FVU0"/>
<comment type="function">
    <text evidence="1">Involved in DNA recombination.</text>
</comment>
<dbReference type="RefSeq" id="WP_183327386.1">
    <property type="nucleotide sequence ID" value="NZ_JACHHK010000002.1"/>
</dbReference>
<dbReference type="PANTHER" id="PTHR30563:SF0">
    <property type="entry name" value="DNA RECOMBINATION PROTEIN RMUC"/>
    <property type="match status" value="1"/>
</dbReference>
<dbReference type="InterPro" id="IPR003798">
    <property type="entry name" value="DNA_recombination_RmuC"/>
</dbReference>
<dbReference type="EMBL" id="JACHHK010000002">
    <property type="protein sequence ID" value="MBB5182576.1"/>
    <property type="molecule type" value="Genomic_DNA"/>
</dbReference>
<evidence type="ECO:0000256" key="3">
    <source>
        <dbReference type="ARBA" id="ARBA00023054"/>
    </source>
</evidence>
<dbReference type="Proteomes" id="UP000539953">
    <property type="component" value="Unassembled WGS sequence"/>
</dbReference>
<sequence length="299" mass="34263">MEIVILIILVIIMVCLILLIGMLRTQNERQIQMGMTHQETRDRQESEEKMLMNLSNQVVSMRREQAAASQTTDRVYEDIQRMNRVMTNTKSRGSWGEYQLNMLLDVYVGHQKQIYETQYHLANGKIADVALHLPDSSKVLCIDAKFPMENFEKGNEKEFARNVKKHIHDVAEKYITPQTADQALLFIPSEAVYQYICSEATDLLNEALTSHVLLTSPTTLVGVLYTLMESTRDFYRAEHMKEIEKNILALLEDADRLCERSEKAEKSLRALTEHFHKVSVSAGKIAGRMHALAEGETDE</sequence>
<protein>
    <submittedName>
        <fullName evidence="7">DNA recombination protein RmuC</fullName>
    </submittedName>
</protein>
<name>A0A7W8FVU0_9FIRM</name>
<dbReference type="PANTHER" id="PTHR30563">
    <property type="entry name" value="DNA RECOMBINATION PROTEIN RMUC"/>
    <property type="match status" value="1"/>
</dbReference>
<keyword evidence="6" id="KW-0812">Transmembrane</keyword>
<accession>A0A7W8FVU0</accession>
<keyword evidence="3 5" id="KW-0175">Coiled coil</keyword>
<keyword evidence="6" id="KW-0472">Membrane</keyword>
<keyword evidence="4" id="KW-0233">DNA recombination</keyword>
<evidence type="ECO:0000256" key="5">
    <source>
        <dbReference type="SAM" id="Coils"/>
    </source>
</evidence>
<keyword evidence="8" id="KW-1185">Reference proteome</keyword>
<gene>
    <name evidence="7" type="ORF">HNQ47_000595</name>
</gene>
<evidence type="ECO:0000256" key="6">
    <source>
        <dbReference type="SAM" id="Phobius"/>
    </source>
</evidence>
<feature type="transmembrane region" description="Helical" evidence="6">
    <location>
        <begin position="6"/>
        <end position="23"/>
    </location>
</feature>
<comment type="caution">
    <text evidence="7">The sequence shown here is derived from an EMBL/GenBank/DDBJ whole genome shotgun (WGS) entry which is preliminary data.</text>
</comment>
<reference evidence="7 8" key="1">
    <citation type="submission" date="2020-08" db="EMBL/GenBank/DDBJ databases">
        <title>Genomic Encyclopedia of Type Strains, Phase IV (KMG-IV): sequencing the most valuable type-strain genomes for metagenomic binning, comparative biology and taxonomic classification.</title>
        <authorList>
            <person name="Goeker M."/>
        </authorList>
    </citation>
    <scope>NUCLEOTIDE SEQUENCE [LARGE SCALE GENOMIC DNA]</scope>
    <source>
        <strain evidence="7 8">DSM 25799</strain>
    </source>
</reference>
<evidence type="ECO:0000256" key="2">
    <source>
        <dbReference type="ARBA" id="ARBA00009840"/>
    </source>
</evidence>
<evidence type="ECO:0000256" key="1">
    <source>
        <dbReference type="ARBA" id="ARBA00003416"/>
    </source>
</evidence>
<feature type="coiled-coil region" evidence="5">
    <location>
        <begin position="240"/>
        <end position="274"/>
    </location>
</feature>
<feature type="coiled-coil region" evidence="5">
    <location>
        <begin position="37"/>
        <end position="64"/>
    </location>
</feature>
<organism evidence="7 8">
    <name type="scientific">Catenisphaera adipataccumulans</name>
    <dbReference type="NCBI Taxonomy" id="700500"/>
    <lineage>
        <taxon>Bacteria</taxon>
        <taxon>Bacillati</taxon>
        <taxon>Bacillota</taxon>
        <taxon>Erysipelotrichia</taxon>
        <taxon>Erysipelotrichales</taxon>
        <taxon>Erysipelotrichaceae</taxon>
        <taxon>Catenisphaera</taxon>
    </lineage>
</organism>
<evidence type="ECO:0000313" key="7">
    <source>
        <dbReference type="EMBL" id="MBB5182576.1"/>
    </source>
</evidence>
<dbReference type="Pfam" id="PF02646">
    <property type="entry name" value="RmuC"/>
    <property type="match status" value="1"/>
</dbReference>
<proteinExistence type="inferred from homology"/>
<keyword evidence="6" id="KW-1133">Transmembrane helix</keyword>